<evidence type="ECO:0008006" key="13">
    <source>
        <dbReference type="Google" id="ProtNLM"/>
    </source>
</evidence>
<keyword evidence="7 10" id="KW-1133">Transmembrane helix</keyword>
<feature type="transmembrane region" description="Helical" evidence="10">
    <location>
        <begin position="481"/>
        <end position="501"/>
    </location>
</feature>
<evidence type="ECO:0000313" key="12">
    <source>
        <dbReference type="Proteomes" id="UP000275385"/>
    </source>
</evidence>
<reference evidence="11 12" key="1">
    <citation type="submission" date="2018-08" db="EMBL/GenBank/DDBJ databases">
        <title>Draft genome of the lignicolous fungus Coniochaeta pulveracea.</title>
        <authorList>
            <person name="Borstlap C.J."/>
            <person name="De Witt R.N."/>
            <person name="Botha A."/>
            <person name="Volschenk H."/>
        </authorList>
    </citation>
    <scope>NUCLEOTIDE SEQUENCE [LARGE SCALE GENOMIC DNA]</scope>
    <source>
        <strain evidence="11 12">CAB683</strain>
    </source>
</reference>
<feature type="transmembrane region" description="Helical" evidence="10">
    <location>
        <begin position="352"/>
        <end position="374"/>
    </location>
</feature>
<keyword evidence="3" id="KW-0813">Transport</keyword>
<comment type="similarity">
    <text evidence="2">Belongs to the oligopeptide OPT transporter family.</text>
</comment>
<feature type="transmembrane region" description="Helical" evidence="10">
    <location>
        <begin position="429"/>
        <end position="449"/>
    </location>
</feature>
<comment type="caution">
    <text evidence="11">The sequence shown here is derived from an EMBL/GenBank/DDBJ whole genome shotgun (WGS) entry which is preliminary data.</text>
</comment>
<feature type="transmembrane region" description="Helical" evidence="10">
    <location>
        <begin position="507"/>
        <end position="530"/>
    </location>
</feature>
<evidence type="ECO:0000256" key="6">
    <source>
        <dbReference type="ARBA" id="ARBA00022927"/>
    </source>
</evidence>
<feature type="transmembrane region" description="Helical" evidence="10">
    <location>
        <begin position="324"/>
        <end position="345"/>
    </location>
</feature>
<feature type="transmembrane region" description="Helical" evidence="10">
    <location>
        <begin position="107"/>
        <end position="127"/>
    </location>
</feature>
<feature type="region of interest" description="Disordered" evidence="9">
    <location>
        <begin position="1"/>
        <end position="37"/>
    </location>
</feature>
<evidence type="ECO:0000313" key="11">
    <source>
        <dbReference type="EMBL" id="RKU48760.1"/>
    </source>
</evidence>
<evidence type="ECO:0000256" key="4">
    <source>
        <dbReference type="ARBA" id="ARBA00022692"/>
    </source>
</evidence>
<keyword evidence="4 10" id="KW-0812">Transmembrane</keyword>
<dbReference type="NCBIfam" id="TIGR00727">
    <property type="entry name" value="ISP4_OPT"/>
    <property type="match status" value="1"/>
</dbReference>
<dbReference type="EMBL" id="QVQW01000003">
    <property type="protein sequence ID" value="RKU48760.1"/>
    <property type="molecule type" value="Genomic_DNA"/>
</dbReference>
<dbReference type="OrthoDB" id="9986677at2759"/>
<feature type="transmembrane region" description="Helical" evidence="10">
    <location>
        <begin position="690"/>
        <end position="723"/>
    </location>
</feature>
<feature type="transmembrane region" description="Helical" evidence="10">
    <location>
        <begin position="551"/>
        <end position="571"/>
    </location>
</feature>
<dbReference type="Proteomes" id="UP000275385">
    <property type="component" value="Unassembled WGS sequence"/>
</dbReference>
<keyword evidence="6" id="KW-0653">Protein transport</keyword>
<evidence type="ECO:0000256" key="1">
    <source>
        <dbReference type="ARBA" id="ARBA00004141"/>
    </source>
</evidence>
<evidence type="ECO:0000256" key="2">
    <source>
        <dbReference type="ARBA" id="ARBA00008807"/>
    </source>
</evidence>
<dbReference type="NCBIfam" id="TIGR00728">
    <property type="entry name" value="OPT_sfam"/>
    <property type="match status" value="1"/>
</dbReference>
<dbReference type="PANTHER" id="PTHR22601">
    <property type="entry name" value="ISP4 LIKE PROTEIN"/>
    <property type="match status" value="1"/>
</dbReference>
<keyword evidence="12" id="KW-1185">Reference proteome</keyword>
<evidence type="ECO:0000256" key="3">
    <source>
        <dbReference type="ARBA" id="ARBA00022448"/>
    </source>
</evidence>
<protein>
    <recommendedName>
        <fullName evidence="13">OPT family small oligopeptide transporter</fullName>
    </recommendedName>
</protein>
<comment type="subcellular location">
    <subcellularLocation>
        <location evidence="1">Membrane</location>
        <topology evidence="1">Multi-pass membrane protein</topology>
    </subcellularLocation>
</comment>
<proteinExistence type="inferred from homology"/>
<feature type="transmembrane region" description="Helical" evidence="10">
    <location>
        <begin position="657"/>
        <end position="678"/>
    </location>
</feature>
<dbReference type="GO" id="GO:0035673">
    <property type="term" value="F:oligopeptide transmembrane transporter activity"/>
    <property type="evidence" value="ECO:0007669"/>
    <property type="project" value="InterPro"/>
</dbReference>
<evidence type="ECO:0000256" key="7">
    <source>
        <dbReference type="ARBA" id="ARBA00022989"/>
    </source>
</evidence>
<organism evidence="11 12">
    <name type="scientific">Coniochaeta pulveracea</name>
    <dbReference type="NCBI Taxonomy" id="177199"/>
    <lineage>
        <taxon>Eukaryota</taxon>
        <taxon>Fungi</taxon>
        <taxon>Dikarya</taxon>
        <taxon>Ascomycota</taxon>
        <taxon>Pezizomycotina</taxon>
        <taxon>Sordariomycetes</taxon>
        <taxon>Sordariomycetidae</taxon>
        <taxon>Coniochaetales</taxon>
        <taxon>Coniochaetaceae</taxon>
        <taxon>Coniochaeta</taxon>
    </lineage>
</organism>
<dbReference type="InterPro" id="IPR004813">
    <property type="entry name" value="OPT"/>
</dbReference>
<feature type="transmembrane region" description="Helical" evidence="10">
    <location>
        <begin position="735"/>
        <end position="760"/>
    </location>
</feature>
<dbReference type="Pfam" id="PF03169">
    <property type="entry name" value="OPT"/>
    <property type="match status" value="1"/>
</dbReference>
<dbReference type="InterPro" id="IPR004648">
    <property type="entry name" value="Oligpept_transpt"/>
</dbReference>
<keyword evidence="8 10" id="KW-0472">Membrane</keyword>
<dbReference type="AlphaFoldDB" id="A0A420YLK1"/>
<feature type="transmembrane region" description="Helical" evidence="10">
    <location>
        <begin position="237"/>
        <end position="256"/>
    </location>
</feature>
<evidence type="ECO:0000256" key="10">
    <source>
        <dbReference type="SAM" id="Phobius"/>
    </source>
</evidence>
<sequence>MGFTWRGKTTERPMAEGVAPVASGSDVGDVQAHPDAEQDLRKFKKQHQWDPFLEVSKLDAVDHALQTGDVEKEAAVESSLLDEDSPYAEVRASVKPVDDPSLPVNTIRAWTIGFITCTIVTACNVLLGLRISPIIIQSNVVQLLAYPMGMGWAKYMPNKTIKLFGHELELNPGPFNTKEHTIITMMTAAGNQPSYAIDILLAQEVFYNQFFRWGFQIMLILATQAMGFGLAGISRRFLIWPAAMVWPATLVTTAVMNSLHDHRPSDPSLSSGWSIGRYKFFMIVAACTFVYEWIPEVIAQFLQFFTFVVWIAPNNIVVNQLFGGFTGLGLIPLSFDWATISAYLLSPLQTPAFAHFNVGAGLIFVFITCIGLYFGGPEFYKYLPISDNHNYDNTGGIYNTSRILTKDFTFNQTAYEEYSPLFLPATFSLSYGMSFAALISTVTHVALFYGPDIWARMKSAKTEVPDVHLKFMRRYKEAPEWWFLAIFVSSFAFGMIASLVYPTHLTWWAYIVAIVIGVVLIVPVGIIQAITNQQTGLNVITELIVSYMLPGRPVAMMLFKSFGYMIAYNGLVYVSDMKVGHYMKVPPRSMFAAQLFAVIWLSIVQICTYNFLRGNIEGVCTPHQAQGLTCPNARTFYNASVIWGVIGAKRMFGVGTLFAWINWFWLIGFLLPVIQWFVARRYPRSPLRYVFFPTIFGAAGLIPPANIWWLGQWVVVGVIFNYFIRRRWPGWWTRYVYTLSGALDVGTAITVVLIGLGLGLGNATFPDWWGNNVFANTMDYAGTAVSKVLPEGKTFGPSKW</sequence>
<name>A0A420YLK1_9PEZI</name>
<evidence type="ECO:0000256" key="9">
    <source>
        <dbReference type="SAM" id="MobiDB-lite"/>
    </source>
</evidence>
<gene>
    <name evidence="11" type="ORF">DL546_003165</name>
</gene>
<evidence type="ECO:0000256" key="8">
    <source>
        <dbReference type="ARBA" id="ARBA00023136"/>
    </source>
</evidence>
<dbReference type="GO" id="GO:0015031">
    <property type="term" value="P:protein transport"/>
    <property type="evidence" value="ECO:0007669"/>
    <property type="project" value="UniProtKB-KW"/>
</dbReference>
<feature type="transmembrane region" description="Helical" evidence="10">
    <location>
        <begin position="276"/>
        <end position="294"/>
    </location>
</feature>
<dbReference type="GO" id="GO:0016020">
    <property type="term" value="C:membrane"/>
    <property type="evidence" value="ECO:0007669"/>
    <property type="project" value="UniProtKB-SubCell"/>
</dbReference>
<feature type="transmembrane region" description="Helical" evidence="10">
    <location>
        <begin position="210"/>
        <end position="230"/>
    </location>
</feature>
<evidence type="ECO:0000256" key="5">
    <source>
        <dbReference type="ARBA" id="ARBA00022856"/>
    </source>
</evidence>
<feature type="transmembrane region" description="Helical" evidence="10">
    <location>
        <begin position="591"/>
        <end position="612"/>
    </location>
</feature>
<keyword evidence="5" id="KW-0571">Peptide transport</keyword>
<accession>A0A420YLK1</accession>